<organism evidence="1 2">
    <name type="scientific">Ixodes persulcatus</name>
    <name type="common">Taiga tick</name>
    <dbReference type="NCBI Taxonomy" id="34615"/>
    <lineage>
        <taxon>Eukaryota</taxon>
        <taxon>Metazoa</taxon>
        <taxon>Ecdysozoa</taxon>
        <taxon>Arthropoda</taxon>
        <taxon>Chelicerata</taxon>
        <taxon>Arachnida</taxon>
        <taxon>Acari</taxon>
        <taxon>Parasitiformes</taxon>
        <taxon>Ixodida</taxon>
        <taxon>Ixodoidea</taxon>
        <taxon>Ixodidae</taxon>
        <taxon>Ixodinae</taxon>
        <taxon>Ixodes</taxon>
    </lineage>
</organism>
<dbReference type="EMBL" id="JABSTQ010011537">
    <property type="protein sequence ID" value="KAG0410297.1"/>
    <property type="molecule type" value="Genomic_DNA"/>
</dbReference>
<reference evidence="1 2" key="1">
    <citation type="journal article" date="2020" name="Cell">
        <title>Large-Scale Comparative Analyses of Tick Genomes Elucidate Their Genetic Diversity and Vector Capacities.</title>
        <authorList>
            <consortium name="Tick Genome and Microbiome Consortium (TIGMIC)"/>
            <person name="Jia N."/>
            <person name="Wang J."/>
            <person name="Shi W."/>
            <person name="Du L."/>
            <person name="Sun Y."/>
            <person name="Zhan W."/>
            <person name="Jiang J.F."/>
            <person name="Wang Q."/>
            <person name="Zhang B."/>
            <person name="Ji P."/>
            <person name="Bell-Sakyi L."/>
            <person name="Cui X.M."/>
            <person name="Yuan T.T."/>
            <person name="Jiang B.G."/>
            <person name="Yang W.F."/>
            <person name="Lam T.T."/>
            <person name="Chang Q.C."/>
            <person name="Ding S.J."/>
            <person name="Wang X.J."/>
            <person name="Zhu J.G."/>
            <person name="Ruan X.D."/>
            <person name="Zhao L."/>
            <person name="Wei J.T."/>
            <person name="Ye R.Z."/>
            <person name="Que T.C."/>
            <person name="Du C.H."/>
            <person name="Zhou Y.H."/>
            <person name="Cheng J.X."/>
            <person name="Dai P.F."/>
            <person name="Guo W.B."/>
            <person name="Han X.H."/>
            <person name="Huang E.J."/>
            <person name="Li L.F."/>
            <person name="Wei W."/>
            <person name="Gao Y.C."/>
            <person name="Liu J.Z."/>
            <person name="Shao H.Z."/>
            <person name="Wang X."/>
            <person name="Wang C.C."/>
            <person name="Yang T.C."/>
            <person name="Huo Q.B."/>
            <person name="Li W."/>
            <person name="Chen H.Y."/>
            <person name="Chen S.E."/>
            <person name="Zhou L.G."/>
            <person name="Ni X.B."/>
            <person name="Tian J.H."/>
            <person name="Sheng Y."/>
            <person name="Liu T."/>
            <person name="Pan Y.S."/>
            <person name="Xia L.Y."/>
            <person name="Li J."/>
            <person name="Zhao F."/>
            <person name="Cao W.C."/>
        </authorList>
    </citation>
    <scope>NUCLEOTIDE SEQUENCE [LARGE SCALE GENOMIC DNA]</scope>
    <source>
        <strain evidence="1">Iper-2018</strain>
    </source>
</reference>
<name>A0AC60NT75_IXOPE</name>
<evidence type="ECO:0000313" key="2">
    <source>
        <dbReference type="Proteomes" id="UP000805193"/>
    </source>
</evidence>
<keyword evidence="2" id="KW-1185">Reference proteome</keyword>
<proteinExistence type="predicted"/>
<comment type="caution">
    <text evidence="1">The sequence shown here is derived from an EMBL/GenBank/DDBJ whole genome shotgun (WGS) entry which is preliminary data.</text>
</comment>
<gene>
    <name evidence="1" type="ORF">HPB47_012593</name>
</gene>
<accession>A0AC60NT75</accession>
<evidence type="ECO:0000313" key="1">
    <source>
        <dbReference type="EMBL" id="KAG0410297.1"/>
    </source>
</evidence>
<dbReference type="Proteomes" id="UP000805193">
    <property type="component" value="Unassembled WGS sequence"/>
</dbReference>
<sequence>MEETLQRVAETVHEFAKSCGLSCSPQKSELLVIKPRRKKGEQENVRITIDGTNITPTTQARILGVIFQNNGKAGASIDKIKVSTEQISNMIRRVTNRRRGLKEDDALTLVQAFVTSRIVYAAPYLKLLKKDRDQLNVIIRKATKMALGMPRHSSTNKLLGMAKHNVVEELIKAHLSNQRVRLSQTSAGGRVLARLGLQEANRKETGPLPRLWAQKIDRSFQHPYLQNKMYPERYKKECNFCKNQLGTLQHVVGVCDFVKPIPPPLTIPTTPSHPSSSLTERWETLLTSPVLEDQLVLISRGQAAREAYGSRDEGTTSIDGV</sequence>
<protein>
    <submittedName>
        <fullName evidence="1">Uncharacterized protein</fullName>
    </submittedName>
</protein>